<feature type="transmembrane region" description="Helical" evidence="7">
    <location>
        <begin position="1121"/>
        <end position="1138"/>
    </location>
</feature>
<dbReference type="GO" id="GO:0140359">
    <property type="term" value="F:ABC-type transporter activity"/>
    <property type="evidence" value="ECO:0007669"/>
    <property type="project" value="InterPro"/>
</dbReference>
<dbReference type="PROSITE" id="PS50893">
    <property type="entry name" value="ABC_TRANSPORTER_2"/>
    <property type="match status" value="2"/>
</dbReference>
<feature type="transmembrane region" description="Helical" evidence="7">
    <location>
        <begin position="39"/>
        <end position="61"/>
    </location>
</feature>
<dbReference type="OrthoDB" id="6500128at2759"/>
<feature type="domain" description="ABC transporter" evidence="8">
    <location>
        <begin position="1268"/>
        <end position="1497"/>
    </location>
</feature>
<dbReference type="InterPro" id="IPR003593">
    <property type="entry name" value="AAA+_ATPase"/>
</dbReference>
<dbReference type="PANTHER" id="PTHR19229:SF250">
    <property type="entry name" value="ABC TRANSPORTER DOMAIN-CONTAINING PROTEIN-RELATED"/>
    <property type="match status" value="1"/>
</dbReference>
<dbReference type="SUPFAM" id="SSF52540">
    <property type="entry name" value="P-loop containing nucleoside triphosphate hydrolases"/>
    <property type="match status" value="2"/>
</dbReference>
<dbReference type="InterPro" id="IPR013525">
    <property type="entry name" value="ABC2_TM"/>
</dbReference>
<evidence type="ECO:0000256" key="3">
    <source>
        <dbReference type="ARBA" id="ARBA00022741"/>
    </source>
</evidence>
<keyword evidence="4" id="KW-0067">ATP-binding</keyword>
<dbReference type="GO" id="GO:0005524">
    <property type="term" value="F:ATP binding"/>
    <property type="evidence" value="ECO:0007669"/>
    <property type="project" value="UniProtKB-KW"/>
</dbReference>
<feature type="domain" description="ABC transporter" evidence="8">
    <location>
        <begin position="480"/>
        <end position="709"/>
    </location>
</feature>
<dbReference type="PANTHER" id="PTHR19229">
    <property type="entry name" value="ATP-BINDING CASSETTE TRANSPORTER SUBFAMILY A ABCA"/>
    <property type="match status" value="1"/>
</dbReference>
<feature type="transmembrane region" description="Helical" evidence="7">
    <location>
        <begin position="1060"/>
        <end position="1086"/>
    </location>
</feature>
<feature type="transmembrane region" description="Helical" evidence="7">
    <location>
        <begin position="301"/>
        <end position="325"/>
    </location>
</feature>
<feature type="transmembrane region" description="Helical" evidence="7">
    <location>
        <begin position="268"/>
        <end position="289"/>
    </location>
</feature>
<dbReference type="GO" id="GO:0005319">
    <property type="term" value="F:lipid transporter activity"/>
    <property type="evidence" value="ECO:0007669"/>
    <property type="project" value="TreeGrafter"/>
</dbReference>
<dbReference type="GO" id="GO:0016887">
    <property type="term" value="F:ATP hydrolysis activity"/>
    <property type="evidence" value="ECO:0007669"/>
    <property type="project" value="InterPro"/>
</dbReference>
<evidence type="ECO:0000259" key="8">
    <source>
        <dbReference type="PROSITE" id="PS50893"/>
    </source>
</evidence>
<gene>
    <name evidence="10" type="primary">LOC108084117</name>
</gene>
<evidence type="ECO:0000256" key="1">
    <source>
        <dbReference type="ARBA" id="ARBA00004141"/>
    </source>
</evidence>
<accession>A0A6P4JJ38</accession>
<dbReference type="GeneID" id="108084117"/>
<evidence type="ECO:0000313" key="10">
    <source>
        <dbReference type="RefSeq" id="XP_017035646.1"/>
    </source>
</evidence>
<proteinExistence type="predicted"/>
<organism evidence="9 10">
    <name type="scientific">Drosophila kikkawai</name>
    <name type="common">Fruit fly</name>
    <dbReference type="NCBI Taxonomy" id="30033"/>
    <lineage>
        <taxon>Eukaryota</taxon>
        <taxon>Metazoa</taxon>
        <taxon>Ecdysozoa</taxon>
        <taxon>Arthropoda</taxon>
        <taxon>Hexapoda</taxon>
        <taxon>Insecta</taxon>
        <taxon>Pterygota</taxon>
        <taxon>Neoptera</taxon>
        <taxon>Endopterygota</taxon>
        <taxon>Diptera</taxon>
        <taxon>Brachycera</taxon>
        <taxon>Muscomorpha</taxon>
        <taxon>Ephydroidea</taxon>
        <taxon>Drosophilidae</taxon>
        <taxon>Drosophila</taxon>
        <taxon>Sophophora</taxon>
    </lineage>
</organism>
<dbReference type="Pfam" id="PF00005">
    <property type="entry name" value="ABC_tran"/>
    <property type="match status" value="2"/>
</dbReference>
<feature type="transmembrane region" description="Helical" evidence="7">
    <location>
        <begin position="1019"/>
        <end position="1039"/>
    </location>
</feature>
<dbReference type="CDD" id="cd03263">
    <property type="entry name" value="ABC_subfamily_A"/>
    <property type="match status" value="2"/>
</dbReference>
<dbReference type="FunFam" id="3.40.50.300:FF:002275">
    <property type="entry name" value="ATP-binding cassette, subfamily A (ABC1), member 16"/>
    <property type="match status" value="1"/>
</dbReference>
<keyword evidence="5 7" id="KW-1133">Transmembrane helix</keyword>
<dbReference type="InterPro" id="IPR056264">
    <property type="entry name" value="R2_ABCA1-4-like"/>
</dbReference>
<keyword evidence="9" id="KW-1185">Reference proteome</keyword>
<reference evidence="9" key="1">
    <citation type="submission" date="2025-05" db="UniProtKB">
        <authorList>
            <consortium name="RefSeq"/>
        </authorList>
    </citation>
    <scope>NUCLEOTIDE SEQUENCE [LARGE SCALE GENOMIC DNA]</scope>
    <source>
        <strain evidence="9">14028-0561.14</strain>
    </source>
</reference>
<feature type="transmembrane region" description="Helical" evidence="7">
    <location>
        <begin position="331"/>
        <end position="348"/>
    </location>
</feature>
<keyword evidence="3" id="KW-0547">Nucleotide-binding</keyword>
<keyword evidence="6 7" id="KW-0472">Membrane</keyword>
<keyword evidence="2 7" id="KW-0812">Transmembrane</keyword>
<dbReference type="InterPro" id="IPR003439">
    <property type="entry name" value="ABC_transporter-like_ATP-bd"/>
</dbReference>
<dbReference type="Pfam" id="PF12698">
    <property type="entry name" value="ABC2_membrane_3"/>
    <property type="match status" value="2"/>
</dbReference>
<reference evidence="10" key="2">
    <citation type="submission" date="2025-08" db="UniProtKB">
        <authorList>
            <consortium name="RefSeq"/>
        </authorList>
    </citation>
    <scope>IDENTIFICATION</scope>
    <source>
        <strain evidence="10">14028-0561.14</strain>
        <tissue evidence="10">Whole fly</tissue>
    </source>
</reference>
<name>A0A6P4JJ38_DROKI</name>
<evidence type="ECO:0000256" key="4">
    <source>
        <dbReference type="ARBA" id="ARBA00022840"/>
    </source>
</evidence>
<feature type="transmembrane region" description="Helical" evidence="7">
    <location>
        <begin position="403"/>
        <end position="426"/>
    </location>
</feature>
<dbReference type="SMART" id="SM00382">
    <property type="entry name" value="AAA"/>
    <property type="match status" value="2"/>
</dbReference>
<dbReference type="Pfam" id="PF23321">
    <property type="entry name" value="R1_ABCA1"/>
    <property type="match status" value="2"/>
</dbReference>
<evidence type="ECO:0000256" key="6">
    <source>
        <dbReference type="ARBA" id="ARBA00023136"/>
    </source>
</evidence>
<evidence type="ECO:0000313" key="9">
    <source>
        <dbReference type="Proteomes" id="UP001652661"/>
    </source>
</evidence>
<evidence type="ECO:0000256" key="5">
    <source>
        <dbReference type="ARBA" id="ARBA00022989"/>
    </source>
</evidence>
<feature type="transmembrane region" description="Helical" evidence="7">
    <location>
        <begin position="1092"/>
        <end position="1114"/>
    </location>
</feature>
<comment type="subcellular location">
    <subcellularLocation>
        <location evidence="1">Membrane</location>
        <topology evidence="1">Multi-pass membrane protein</topology>
    </subcellularLocation>
</comment>
<dbReference type="InterPro" id="IPR027417">
    <property type="entry name" value="P-loop_NTPase"/>
</dbReference>
<feature type="transmembrane region" description="Helical" evidence="7">
    <location>
        <begin position="851"/>
        <end position="870"/>
    </location>
</feature>
<evidence type="ECO:0000256" key="2">
    <source>
        <dbReference type="ARBA" id="ARBA00022692"/>
    </source>
</evidence>
<feature type="transmembrane region" description="Helical" evidence="7">
    <location>
        <begin position="1202"/>
        <end position="1221"/>
    </location>
</feature>
<feature type="transmembrane region" description="Helical" evidence="7">
    <location>
        <begin position="229"/>
        <end position="248"/>
    </location>
</feature>
<sequence length="1638" mass="187969">MLSAKAFGGGPSSARTQSSACVLWLIICKTAKFQLANTLTSVIIIAGPILVFFIYSATAVLQTSPEDPPRDPTVNLTADVPSIYYSPKNRIVDEIIEDVAREVKAMETKGFTSADKLESALIEQSAFVGIEFEDSFHQITSMPDKVSVAVRYPSQLRATPKLRWDGRIYYKNMYLGTDYYLAESFLMVQVKLSEALIRAKRENAVLPEVQLKYFPEAKRMEGTFKESRVALCGFLFLPFAISSAYLAQVIIEDKQMWAMMRVRGWVHWLSWFIVAFLLFLVSTIFLVGLLKWRFYRMSNVFLVLVFFCVYIMELLSSALMIAAIFSDSIGVQLTILFLHMISWLPWRLMVLGYQATSNRTYLACLFLNSALALGLEKFIEHENLFMGMQWNMVFKRTDPNNTISLGIIMITMMLGTVLRILMLWYVEELKGAKSKKWYFPFQSLFCSRKARNRVNDVEQQEFQENQDHEPLSNRNRNIMVQTTNLEKTYNGHKVIRNISLNFYQDEITVFLGHNDSGKTTTFRMLAGIEQPDAGDITINGYDLATQERKALRSLSLCPQMNMFFDKLKVRWHIKFYCRLQGMNQKEASAEADKYLEIAHMEEFASKTVNVLSNGFKRMLALCCTLCGNSMVVLLDEPGTGMDPLMRRGMWDLLRKERKGRCIIMSTHNMLEAEVVADRIVIMCGGEVNGYGTTSFLTQIADSGAAYILICTKKDTCLVAEVTHFLQIRFPDIELVQEYGIYVTYRLPAKDVRQYSQLFLELEEAIDNLMLKEFSVRAPTLGDLFLRIGVELKSTRDTVVEMEGETRALPMWSLIDLLPSFEVREDNDRVKCCNQWLAIMERKIIFMCRHRCLFLLIILMPIFIASLHIIFELFQLWIDKTTREIKITDISHSTATLVLESKEDDAISEFYTRNAMLHGVSTQSTEGVPFGDYILERIKKDEMNYYRTIAAGATIDQVNRSIVAWANQKLEHGSALALGLVYESLALALAQLKIEIVNKPRENTIKEAVRALSLTTYMDFSFTAMLYLVVVTAIFAVTLVTERQTSLQHQQIASGMNRITYWLSHLFWDYCLYITMIPTLIIIAAIAQGSIGPITVLLLIFGFSVISFTYMFCLISNDLGKMFSIMMYVNMIGVLSFFIHPLRYQDRYKIFEDILRVHPHYALFNGVQDTVYKEGTLTVYHSLKMTGFSLKEQKRDNYNMVEIKYMVISGMVYLMMVLMSWIPRRLNYLFKSIKNEKIQPALDEEDAEVNLMRQRLEIITTKNYKSYPLIMKNVSKRYGDVVAVRALTLNINPYECVCLLGRNGAGKSSTFYMVMGKRSLTAGTLHIKGFSIKKRSKQGLKHVGFCPHEEMLTPYMTGWETLRFFCLINGIRQSHIPMVVRALVESFSLGTNMDKPIRTYSNGTKRKLMIAVAALAPTLLCLDEPTAGVDMYAKYEIWDILDSMRQGGRAILLTTHSMEECEILGSTLGILDRGTLLCYGNLARLRSRFDKGIFVRIKVGTRTELNILREEGLRFANRYNNSRTTLGSLKLSIHTVSMHDYEMHTDHSTSSEADIRDDYEGLLKVVEEWFLEDHPYSVVTEKFSFRGMITFVIPKENIRWSKIFGYMEGVKNQLQIMHYSISHTTLEDVFSDFVREHNK</sequence>
<dbReference type="InterPro" id="IPR026082">
    <property type="entry name" value="ABCA"/>
</dbReference>
<dbReference type="GO" id="GO:0016020">
    <property type="term" value="C:membrane"/>
    <property type="evidence" value="ECO:0007669"/>
    <property type="project" value="UniProtKB-SubCell"/>
</dbReference>
<dbReference type="RefSeq" id="XP_017035646.1">
    <property type="nucleotide sequence ID" value="XM_017180157.2"/>
</dbReference>
<dbReference type="Gene3D" id="3.40.50.300">
    <property type="entry name" value="P-loop containing nucleotide triphosphate hydrolases"/>
    <property type="match status" value="2"/>
</dbReference>
<evidence type="ECO:0000256" key="7">
    <source>
        <dbReference type="SAM" id="Phobius"/>
    </source>
</evidence>
<protein>
    <submittedName>
        <fullName evidence="10">Phospholipid-transporting ATPase ABCA3</fullName>
    </submittedName>
</protein>
<dbReference type="Proteomes" id="UP001652661">
    <property type="component" value="Chromosome 2R"/>
</dbReference>